<dbReference type="Gene3D" id="3.90.1010.10">
    <property type="match status" value="1"/>
</dbReference>
<evidence type="ECO:0000313" key="3">
    <source>
        <dbReference type="EMBL" id="QIN84909.1"/>
    </source>
</evidence>
<dbReference type="PANTHER" id="PTHR10093">
    <property type="entry name" value="IRON-SULFUR CLUSTER ASSEMBLY ENZYME NIFU HOMOLOG"/>
    <property type="match status" value="1"/>
</dbReference>
<protein>
    <submittedName>
        <fullName evidence="3">SUF system NifU family Fe-S cluster assembly protein</fullName>
    </submittedName>
</protein>
<accession>A0A6G8QEJ8</accession>
<dbReference type="NCBIfam" id="TIGR01994">
    <property type="entry name" value="SUF_scaf_2"/>
    <property type="match status" value="1"/>
</dbReference>
<dbReference type="Pfam" id="PF01592">
    <property type="entry name" value="NifU_N"/>
    <property type="match status" value="1"/>
</dbReference>
<dbReference type="SUPFAM" id="SSF82649">
    <property type="entry name" value="SufE/NifU"/>
    <property type="match status" value="1"/>
</dbReference>
<dbReference type="FunFam" id="3.90.1010.10:FF:000002">
    <property type="entry name" value="Iron-sulfur cluster assembly scaffold protein NifU"/>
    <property type="match status" value="1"/>
</dbReference>
<dbReference type="GO" id="GO:0016226">
    <property type="term" value="P:iron-sulfur cluster assembly"/>
    <property type="evidence" value="ECO:0007669"/>
    <property type="project" value="InterPro"/>
</dbReference>
<dbReference type="AlphaFoldDB" id="A0A6G8QEJ8"/>
<gene>
    <name evidence="3" type="ORF">GBA63_21370</name>
</gene>
<keyword evidence="4" id="KW-1185">Reference proteome</keyword>
<reference evidence="3 4" key="1">
    <citation type="submission" date="2019-10" db="EMBL/GenBank/DDBJ databases">
        <title>Rubrobacter sp nov SCSIO 52090 isolated from a deep-sea sediment in the South China Sea.</title>
        <authorList>
            <person name="Chen R.W."/>
        </authorList>
    </citation>
    <scope>NUCLEOTIDE SEQUENCE [LARGE SCALE GENOMIC DNA]</scope>
    <source>
        <strain evidence="3 4">SCSIO 52909</strain>
    </source>
</reference>
<name>A0A6G8QEJ8_9ACTN</name>
<dbReference type="CDD" id="cd06664">
    <property type="entry name" value="IscU_like"/>
    <property type="match status" value="1"/>
</dbReference>
<evidence type="ECO:0000256" key="1">
    <source>
        <dbReference type="ARBA" id="ARBA00006420"/>
    </source>
</evidence>
<dbReference type="Proteomes" id="UP000501452">
    <property type="component" value="Chromosome"/>
</dbReference>
<dbReference type="InterPro" id="IPR002871">
    <property type="entry name" value="NIF_FeS_clus_asmbl_NifU_N"/>
</dbReference>
<dbReference type="EMBL" id="CP045119">
    <property type="protein sequence ID" value="QIN84909.1"/>
    <property type="molecule type" value="Genomic_DNA"/>
</dbReference>
<comment type="similarity">
    <text evidence="1">Belongs to the NifU family.</text>
</comment>
<feature type="domain" description="NIF system FeS cluster assembly NifU N-terminal" evidence="2">
    <location>
        <begin position="6"/>
        <end position="131"/>
    </location>
</feature>
<evidence type="ECO:0000313" key="4">
    <source>
        <dbReference type="Proteomes" id="UP000501452"/>
    </source>
</evidence>
<dbReference type="GO" id="GO:0051536">
    <property type="term" value="F:iron-sulfur cluster binding"/>
    <property type="evidence" value="ECO:0007669"/>
    <property type="project" value="InterPro"/>
</dbReference>
<proteinExistence type="inferred from homology"/>
<evidence type="ECO:0000259" key="2">
    <source>
        <dbReference type="Pfam" id="PF01592"/>
    </source>
</evidence>
<dbReference type="GO" id="GO:0005506">
    <property type="term" value="F:iron ion binding"/>
    <property type="evidence" value="ECO:0007669"/>
    <property type="project" value="InterPro"/>
</dbReference>
<dbReference type="RefSeq" id="WP_166179564.1">
    <property type="nucleotide sequence ID" value="NZ_CP045119.1"/>
</dbReference>
<sequence length="135" mass="15554">MMRELYREILLDHFERPRNRRELESAEIEEHLNNPLCGDEVTVYANDREGKLEVSFIGRGCSISQASASMLTERLMGKSREEAEQEIEAFLEMMRTEPDEELGELAALKGIVQTPNRIRCATLAWDALKRGLENR</sequence>
<organism evidence="3 4">
    <name type="scientific">Rubrobacter tropicus</name>
    <dbReference type="NCBI Taxonomy" id="2653851"/>
    <lineage>
        <taxon>Bacteria</taxon>
        <taxon>Bacillati</taxon>
        <taxon>Actinomycetota</taxon>
        <taxon>Rubrobacteria</taxon>
        <taxon>Rubrobacterales</taxon>
        <taxon>Rubrobacteraceae</taxon>
        <taxon>Rubrobacter</taxon>
    </lineage>
</organism>
<dbReference type="KEGG" id="rub:GBA63_21370"/>